<feature type="transmembrane region" description="Helical" evidence="6">
    <location>
        <begin position="14"/>
        <end position="31"/>
    </location>
</feature>
<accession>A0AB39VDT9</accession>
<evidence type="ECO:0000256" key="4">
    <source>
        <dbReference type="ARBA" id="ARBA00032089"/>
    </source>
</evidence>
<dbReference type="Gene3D" id="2.40.10.350">
    <property type="entry name" value="Rod shape-determining protein MreC, domain 2"/>
    <property type="match status" value="1"/>
</dbReference>
<gene>
    <name evidence="8" type="primary">mreC</name>
    <name evidence="8" type="ORF">AB8B22_06160</name>
</gene>
<evidence type="ECO:0000256" key="1">
    <source>
        <dbReference type="ARBA" id="ARBA00009369"/>
    </source>
</evidence>
<dbReference type="GO" id="GO:0005886">
    <property type="term" value="C:plasma membrane"/>
    <property type="evidence" value="ECO:0007669"/>
    <property type="project" value="TreeGrafter"/>
</dbReference>
<dbReference type="InterPro" id="IPR055342">
    <property type="entry name" value="MreC_beta-barrel_core"/>
</dbReference>
<evidence type="ECO:0000256" key="6">
    <source>
        <dbReference type="SAM" id="Phobius"/>
    </source>
</evidence>
<keyword evidence="6" id="KW-1133">Transmembrane helix</keyword>
<dbReference type="PANTHER" id="PTHR34138">
    <property type="entry name" value="CELL SHAPE-DETERMINING PROTEIN MREC"/>
    <property type="match status" value="1"/>
</dbReference>
<name>A0AB39VDT9_9FUSO</name>
<dbReference type="GO" id="GO:0008360">
    <property type="term" value="P:regulation of cell shape"/>
    <property type="evidence" value="ECO:0007669"/>
    <property type="project" value="UniProtKB-KW"/>
</dbReference>
<dbReference type="PIRSF" id="PIRSF038471">
    <property type="entry name" value="MreC"/>
    <property type="match status" value="1"/>
</dbReference>
<dbReference type="InterPro" id="IPR042175">
    <property type="entry name" value="Cell/Rod_MreC_2"/>
</dbReference>
<evidence type="ECO:0000256" key="2">
    <source>
        <dbReference type="ARBA" id="ARBA00013855"/>
    </source>
</evidence>
<sequence length="307" mass="35221">MMKIGREFSDKKSTGRNILILIVIIIILFALKNRISSSFSFLDGITKEIDFKLVKVKSMLYTQTLKLKSRVQDISYIEEYVKNNKTRDFELQKNKVQNTELAYLKVENENLRKMLDMRQKNPAEFIAADVALVENINYSEKFFINKGQNQGVKLNLPVMYNGYLIGKISKVDAEYSEVTLLTSKNSKLSVTLNGTNLQILRGNGDGTFSVQNFNEGSVNEKTLFNIETSGVSDVFPKGIKVGTFKLKDLNAFKKIKEIRFTPEYDIFQIQNVMVYKWSRNDAIDSQIQTQVNLEKEQDSEKSHDSVQ</sequence>
<evidence type="ECO:0000256" key="5">
    <source>
        <dbReference type="PIRNR" id="PIRNR038471"/>
    </source>
</evidence>
<protein>
    <recommendedName>
        <fullName evidence="2 5">Cell shape-determining protein MreC</fullName>
    </recommendedName>
    <alternativeName>
        <fullName evidence="4 5">Cell shape protein MreC</fullName>
    </alternativeName>
</protein>
<dbReference type="InterPro" id="IPR042177">
    <property type="entry name" value="Cell/Rod_1"/>
</dbReference>
<comment type="function">
    <text evidence="5">Involved in formation and maintenance of cell shape.</text>
</comment>
<dbReference type="EMBL" id="CP165644">
    <property type="protein sequence ID" value="XDU66011.1"/>
    <property type="molecule type" value="Genomic_DNA"/>
</dbReference>
<keyword evidence="6" id="KW-0472">Membrane</keyword>
<dbReference type="Pfam" id="PF04085">
    <property type="entry name" value="MreC"/>
    <property type="match status" value="1"/>
</dbReference>
<comment type="similarity">
    <text evidence="1 5">Belongs to the MreC family.</text>
</comment>
<reference evidence="8" key="1">
    <citation type="submission" date="2024-07" db="EMBL/GenBank/DDBJ databases">
        <authorList>
            <person name="Li X.-J."/>
            <person name="Wang X."/>
        </authorList>
    </citation>
    <scope>NUCLEOTIDE SEQUENCE</scope>
    <source>
        <strain evidence="8">HSP-334</strain>
    </source>
</reference>
<organism evidence="8">
    <name type="scientific">Leptotrichia rugosa</name>
    <dbReference type="NCBI Taxonomy" id="3239302"/>
    <lineage>
        <taxon>Bacteria</taxon>
        <taxon>Fusobacteriati</taxon>
        <taxon>Fusobacteriota</taxon>
        <taxon>Fusobacteriia</taxon>
        <taxon>Fusobacteriales</taxon>
        <taxon>Leptotrichiaceae</taxon>
        <taxon>Leptotrichia</taxon>
    </lineage>
</organism>
<dbReference type="KEGG" id="lrug:AB8B22_06160"/>
<dbReference type="AlphaFoldDB" id="A0AB39VDT9"/>
<evidence type="ECO:0000256" key="3">
    <source>
        <dbReference type="ARBA" id="ARBA00022960"/>
    </source>
</evidence>
<evidence type="ECO:0000259" key="7">
    <source>
        <dbReference type="Pfam" id="PF04085"/>
    </source>
</evidence>
<proteinExistence type="inferred from homology"/>
<dbReference type="InterPro" id="IPR007221">
    <property type="entry name" value="MreC"/>
</dbReference>
<dbReference type="PANTHER" id="PTHR34138:SF1">
    <property type="entry name" value="CELL SHAPE-DETERMINING PROTEIN MREC"/>
    <property type="match status" value="1"/>
</dbReference>
<dbReference type="Gene3D" id="2.40.10.340">
    <property type="entry name" value="Rod shape-determining protein MreC, domain 1"/>
    <property type="match status" value="1"/>
</dbReference>
<feature type="domain" description="Rod shape-determining protein MreC beta-barrel core" evidence="7">
    <location>
        <begin position="136"/>
        <end position="276"/>
    </location>
</feature>
<evidence type="ECO:0000313" key="8">
    <source>
        <dbReference type="EMBL" id="XDU66011.1"/>
    </source>
</evidence>
<keyword evidence="3 5" id="KW-0133">Cell shape</keyword>
<keyword evidence="6" id="KW-0812">Transmembrane</keyword>
<dbReference type="RefSeq" id="WP_369710453.1">
    <property type="nucleotide sequence ID" value="NZ_CP165644.1"/>
</dbReference>